<protein>
    <submittedName>
        <fullName evidence="1">Uncharacterized protein n577R</fullName>
    </submittedName>
</protein>
<name>A7J7T1_PBCVF</name>
<proteinExistence type="predicted"/>
<dbReference type="RefSeq" id="YP_001426209.1">
    <property type="nucleotide sequence ID" value="NC_008603.1"/>
</dbReference>
<gene>
    <name evidence="1" type="primary">n577R</name>
    <name evidence="1" type="ORF">FR483_n577R</name>
</gene>
<reference evidence="1 2" key="1">
    <citation type="journal article" date="2007" name="Virology">
        <title>Sequence and annotation of the 314-kb MT325 and the 321-kb FR483 viruses that infect Chlorella Pbi.</title>
        <authorList>
            <person name="Fitzgerald L.A."/>
            <person name="Graves M.V."/>
            <person name="Li X."/>
            <person name="Feldblyum T."/>
            <person name="Hartigan J."/>
            <person name="Van Etten J.L."/>
        </authorList>
    </citation>
    <scope>NUCLEOTIDE SEQUENCE [LARGE SCALE GENOMIC DNA]</scope>
    <source>
        <strain evidence="1 2">FR483</strain>
    </source>
</reference>
<dbReference type="GeneID" id="5469703"/>
<dbReference type="EMBL" id="DQ890022">
    <property type="protein sequence ID" value="ABT15862.1"/>
    <property type="molecule type" value="Genomic_DNA"/>
</dbReference>
<accession>A7J7T1</accession>
<organism evidence="1 2">
    <name type="scientific">Paramecium bursaria Chlorella virus FR483</name>
    <name type="common">PBCV-FR483</name>
    <dbReference type="NCBI Taxonomy" id="399781"/>
    <lineage>
        <taxon>Viruses</taxon>
        <taxon>Varidnaviria</taxon>
        <taxon>Bamfordvirae</taxon>
        <taxon>Nucleocytoviricota</taxon>
        <taxon>Megaviricetes</taxon>
        <taxon>Algavirales</taxon>
        <taxon>Phycodnaviridae</taxon>
        <taxon>Chlorovirus</taxon>
        <taxon>Chlorovirus conductrix</taxon>
        <taxon>Paramecium bursaria Chlorella virus A1</taxon>
    </lineage>
</organism>
<dbReference type="Proteomes" id="UP000204095">
    <property type="component" value="Segment"/>
</dbReference>
<dbReference type="KEGG" id="vg:5469703"/>
<organismHost>
    <name type="scientific">Paramecium bursaria</name>
    <dbReference type="NCBI Taxonomy" id="74790"/>
</organismHost>
<evidence type="ECO:0000313" key="1">
    <source>
        <dbReference type="EMBL" id="ABT15862.1"/>
    </source>
</evidence>
<evidence type="ECO:0000313" key="2">
    <source>
        <dbReference type="Proteomes" id="UP000204095"/>
    </source>
</evidence>
<sequence length="72" mass="8476">MALECLCTGTTKPRRADILLYIKHKTVELLFCRYSSISTKTDNQKYISLRYISCRNLKTLRRSTRRNCCPTK</sequence>